<dbReference type="Proteomes" id="UP001345963">
    <property type="component" value="Unassembled WGS sequence"/>
</dbReference>
<organism evidence="2 3">
    <name type="scientific">Ataeniobius toweri</name>
    <dbReference type="NCBI Taxonomy" id="208326"/>
    <lineage>
        <taxon>Eukaryota</taxon>
        <taxon>Metazoa</taxon>
        <taxon>Chordata</taxon>
        <taxon>Craniata</taxon>
        <taxon>Vertebrata</taxon>
        <taxon>Euteleostomi</taxon>
        <taxon>Actinopterygii</taxon>
        <taxon>Neopterygii</taxon>
        <taxon>Teleostei</taxon>
        <taxon>Neoteleostei</taxon>
        <taxon>Acanthomorphata</taxon>
        <taxon>Ovalentaria</taxon>
        <taxon>Atherinomorphae</taxon>
        <taxon>Cyprinodontiformes</taxon>
        <taxon>Goodeidae</taxon>
        <taxon>Ataeniobius</taxon>
    </lineage>
</organism>
<name>A0ABU7ASK6_9TELE</name>
<dbReference type="EMBL" id="JAHUTI010024587">
    <property type="protein sequence ID" value="MED6240523.1"/>
    <property type="molecule type" value="Genomic_DNA"/>
</dbReference>
<reference evidence="2 3" key="1">
    <citation type="submission" date="2021-07" db="EMBL/GenBank/DDBJ databases">
        <authorList>
            <person name="Palmer J.M."/>
        </authorList>
    </citation>
    <scope>NUCLEOTIDE SEQUENCE [LARGE SCALE GENOMIC DNA]</scope>
    <source>
        <strain evidence="2 3">AT_MEX2019</strain>
        <tissue evidence="2">Muscle</tissue>
    </source>
</reference>
<keyword evidence="1" id="KW-1133">Transmembrane helix</keyword>
<comment type="caution">
    <text evidence="2">The sequence shown here is derived from an EMBL/GenBank/DDBJ whole genome shotgun (WGS) entry which is preliminary data.</text>
</comment>
<protein>
    <recommendedName>
        <fullName evidence="4">Secreted protein</fullName>
    </recommendedName>
</protein>
<gene>
    <name evidence="2" type="ORF">ATANTOWER_022500</name>
</gene>
<proteinExistence type="predicted"/>
<evidence type="ECO:0000256" key="1">
    <source>
        <dbReference type="SAM" id="Phobius"/>
    </source>
</evidence>
<feature type="transmembrane region" description="Helical" evidence="1">
    <location>
        <begin position="76"/>
        <end position="96"/>
    </location>
</feature>
<accession>A0ABU7ASK6</accession>
<evidence type="ECO:0000313" key="2">
    <source>
        <dbReference type="EMBL" id="MED6240523.1"/>
    </source>
</evidence>
<keyword evidence="1" id="KW-0812">Transmembrane</keyword>
<keyword evidence="3" id="KW-1185">Reference proteome</keyword>
<evidence type="ECO:0000313" key="3">
    <source>
        <dbReference type="Proteomes" id="UP001345963"/>
    </source>
</evidence>
<sequence length="102" mass="11271">MQNLTHINVLSLVCVVGHNCSVVVLNEAARSVSFCWSPGVFVCRPLRLISCFVSAPIHHLRCVYVLQCVMEGDSQVLTAAICAVQVCSIIPPLTLYKRKIMR</sequence>
<evidence type="ECO:0008006" key="4">
    <source>
        <dbReference type="Google" id="ProtNLM"/>
    </source>
</evidence>
<keyword evidence="1" id="KW-0472">Membrane</keyword>